<evidence type="ECO:0000313" key="2">
    <source>
        <dbReference type="EMBL" id="GHO94364.1"/>
    </source>
</evidence>
<keyword evidence="3" id="KW-1185">Reference proteome</keyword>
<organism evidence="2 3">
    <name type="scientific">Reticulibacter mediterranei</name>
    <dbReference type="NCBI Taxonomy" id="2778369"/>
    <lineage>
        <taxon>Bacteria</taxon>
        <taxon>Bacillati</taxon>
        <taxon>Chloroflexota</taxon>
        <taxon>Ktedonobacteria</taxon>
        <taxon>Ktedonobacterales</taxon>
        <taxon>Reticulibacteraceae</taxon>
        <taxon>Reticulibacter</taxon>
    </lineage>
</organism>
<dbReference type="EMBL" id="BNJK01000001">
    <property type="protein sequence ID" value="GHO94364.1"/>
    <property type="molecule type" value="Genomic_DNA"/>
</dbReference>
<reference evidence="2" key="1">
    <citation type="submission" date="2020-10" db="EMBL/GenBank/DDBJ databases">
        <title>Taxonomic study of unclassified bacteria belonging to the class Ktedonobacteria.</title>
        <authorList>
            <person name="Yabe S."/>
            <person name="Wang C.M."/>
            <person name="Zheng Y."/>
            <person name="Sakai Y."/>
            <person name="Cavaletti L."/>
            <person name="Monciardini P."/>
            <person name="Donadio S."/>
        </authorList>
    </citation>
    <scope>NUCLEOTIDE SEQUENCE</scope>
    <source>
        <strain evidence="2">ID150040</strain>
    </source>
</reference>
<evidence type="ECO:0000256" key="1">
    <source>
        <dbReference type="SAM" id="Phobius"/>
    </source>
</evidence>
<name>A0A8J3IFF4_9CHLR</name>
<proteinExistence type="predicted"/>
<comment type="caution">
    <text evidence="2">The sequence shown here is derived from an EMBL/GenBank/DDBJ whole genome shotgun (WGS) entry which is preliminary data.</text>
</comment>
<dbReference type="Proteomes" id="UP000597444">
    <property type="component" value="Unassembled WGS sequence"/>
</dbReference>
<sequence length="241" mass="27267">MEQERPAGPPRSQRVPQIVKAGETGRAIRQRENDIQPYATTHDVTLPDPFTNSRSQAIGNVQITDESWQQDKLPWYFLGMRPTLAGVVMHIESKEEVFNNPDIMASLAMILVEFIWIMVNVQQERENDRVVMTTVRIQTLQGQLKDARLRGNMRGADMALGDRVSFWGIKRRGVLFVRHGFNHTAQGVISTNAVNLLLPVVLAGAVFAVLLVLAPSWFPAIIHIFTTITRVFTFIFQHNSH</sequence>
<keyword evidence="1" id="KW-0472">Membrane</keyword>
<keyword evidence="1" id="KW-1133">Transmembrane helix</keyword>
<protein>
    <submittedName>
        <fullName evidence="2">Uncharacterized protein</fullName>
    </submittedName>
</protein>
<dbReference type="AlphaFoldDB" id="A0A8J3IFF4"/>
<keyword evidence="1" id="KW-0812">Transmembrane</keyword>
<evidence type="ECO:0000313" key="3">
    <source>
        <dbReference type="Proteomes" id="UP000597444"/>
    </source>
</evidence>
<feature type="transmembrane region" description="Helical" evidence="1">
    <location>
        <begin position="196"/>
        <end position="214"/>
    </location>
</feature>
<accession>A0A8J3IFF4</accession>
<gene>
    <name evidence="2" type="ORF">KSF_044120</name>
</gene>